<comment type="caution">
    <text evidence="1">The sequence shown here is derived from an EMBL/GenBank/DDBJ whole genome shotgun (WGS) entry which is preliminary data.</text>
</comment>
<sequence length="72" mass="8147">MNPTATCTRCGLQDESFLHCIRECEFSRSLWNHIDFKILDFFSNLVVCDWLKLSSMLSSSRLVSGGLGDTTI</sequence>
<evidence type="ECO:0000313" key="2">
    <source>
        <dbReference type="Proteomes" id="UP000265520"/>
    </source>
</evidence>
<dbReference type="Proteomes" id="UP000265520">
    <property type="component" value="Unassembled WGS sequence"/>
</dbReference>
<reference evidence="1 2" key="1">
    <citation type="journal article" date="2018" name="Front. Plant Sci.">
        <title>Red Clover (Trifolium pratense) and Zigzag Clover (T. medium) - A Picture of Genomic Similarities and Differences.</title>
        <authorList>
            <person name="Dluhosova J."/>
            <person name="Istvanek J."/>
            <person name="Nedelnik J."/>
            <person name="Repkova J."/>
        </authorList>
    </citation>
    <scope>NUCLEOTIDE SEQUENCE [LARGE SCALE GENOMIC DNA]</scope>
    <source>
        <strain evidence="2">cv. 10/8</strain>
        <tissue evidence="1">Leaf</tissue>
    </source>
</reference>
<keyword evidence="2" id="KW-1185">Reference proteome</keyword>
<accession>A0A392Q3J1</accession>
<protein>
    <submittedName>
        <fullName evidence="1">Replication protein A1-like protein</fullName>
    </submittedName>
</protein>
<name>A0A392Q3J1_9FABA</name>
<dbReference type="AlphaFoldDB" id="A0A392Q3J1"/>
<proteinExistence type="predicted"/>
<feature type="non-terminal residue" evidence="1">
    <location>
        <position position="72"/>
    </location>
</feature>
<dbReference type="EMBL" id="LXQA010108676">
    <property type="protein sequence ID" value="MCI18136.1"/>
    <property type="molecule type" value="Genomic_DNA"/>
</dbReference>
<evidence type="ECO:0000313" key="1">
    <source>
        <dbReference type="EMBL" id="MCI18136.1"/>
    </source>
</evidence>
<organism evidence="1 2">
    <name type="scientific">Trifolium medium</name>
    <dbReference type="NCBI Taxonomy" id="97028"/>
    <lineage>
        <taxon>Eukaryota</taxon>
        <taxon>Viridiplantae</taxon>
        <taxon>Streptophyta</taxon>
        <taxon>Embryophyta</taxon>
        <taxon>Tracheophyta</taxon>
        <taxon>Spermatophyta</taxon>
        <taxon>Magnoliopsida</taxon>
        <taxon>eudicotyledons</taxon>
        <taxon>Gunneridae</taxon>
        <taxon>Pentapetalae</taxon>
        <taxon>rosids</taxon>
        <taxon>fabids</taxon>
        <taxon>Fabales</taxon>
        <taxon>Fabaceae</taxon>
        <taxon>Papilionoideae</taxon>
        <taxon>50 kb inversion clade</taxon>
        <taxon>NPAAA clade</taxon>
        <taxon>Hologalegina</taxon>
        <taxon>IRL clade</taxon>
        <taxon>Trifolieae</taxon>
        <taxon>Trifolium</taxon>
    </lineage>
</organism>